<dbReference type="AlphaFoldDB" id="A0A9X2YAL9"/>
<feature type="non-terminal residue" evidence="1">
    <location>
        <position position="63"/>
    </location>
</feature>
<evidence type="ECO:0000313" key="2">
    <source>
        <dbReference type="Proteomes" id="UP001140272"/>
    </source>
</evidence>
<comment type="caution">
    <text evidence="1">The sequence shown here is derived from an EMBL/GenBank/DDBJ whole genome shotgun (WGS) entry which is preliminary data.</text>
</comment>
<reference evidence="1" key="2">
    <citation type="journal article" date="2022" name="BMC Genomics">
        <title>Comparative genome analysis of mycobacteria focusing on tRNA and non-coding RNA.</title>
        <authorList>
            <person name="Behra P.R.K."/>
            <person name="Pettersson B.M.F."/>
            <person name="Ramesh M."/>
            <person name="Das S."/>
            <person name="Dasgupta S."/>
            <person name="Kirsebom L.A."/>
        </authorList>
    </citation>
    <scope>NUCLEOTIDE SEQUENCE</scope>
    <source>
        <strain evidence="1">DSM 45406</strain>
    </source>
</reference>
<sequence>MTADIRHLIGGRWLAGSGDPVRSVNPTRPHVVVAEGGAALAADVDAALRPRRGPPRRGRARRS</sequence>
<name>A0A9X2YAL9_9MYCO</name>
<evidence type="ECO:0000313" key="1">
    <source>
        <dbReference type="EMBL" id="MCV7069246.1"/>
    </source>
</evidence>
<reference evidence="1" key="1">
    <citation type="submission" date="2020-07" db="EMBL/GenBank/DDBJ databases">
        <authorList>
            <person name="Pettersson B.M.F."/>
            <person name="Behra P.R.K."/>
            <person name="Ramesh M."/>
            <person name="Das S."/>
            <person name="Dasgupta S."/>
            <person name="Kirsebom L.A."/>
        </authorList>
    </citation>
    <scope>NUCLEOTIDE SEQUENCE</scope>
    <source>
        <strain evidence="1">DSM 45406</strain>
    </source>
</reference>
<gene>
    <name evidence="1" type="ORF">H7H73_00605</name>
</gene>
<accession>A0A9X2YAL9</accession>
<protein>
    <submittedName>
        <fullName evidence="1">Aldehyde dehydrogenase</fullName>
    </submittedName>
</protein>
<dbReference type="Proteomes" id="UP001140272">
    <property type="component" value="Unassembled WGS sequence"/>
</dbReference>
<organism evidence="1 2">
    <name type="scientific">Mycolicibacterium rufum</name>
    <dbReference type="NCBI Taxonomy" id="318424"/>
    <lineage>
        <taxon>Bacteria</taxon>
        <taxon>Bacillati</taxon>
        <taxon>Actinomycetota</taxon>
        <taxon>Actinomycetes</taxon>
        <taxon>Mycobacteriales</taxon>
        <taxon>Mycobacteriaceae</taxon>
        <taxon>Mycolicibacterium</taxon>
    </lineage>
</organism>
<proteinExistence type="predicted"/>
<dbReference type="EMBL" id="JACKRN010000027">
    <property type="protein sequence ID" value="MCV7069246.1"/>
    <property type="molecule type" value="Genomic_DNA"/>
</dbReference>